<gene>
    <name evidence="2" type="ordered locus">RB8739</name>
</gene>
<dbReference type="KEGG" id="rba:RB8739"/>
<protein>
    <submittedName>
        <fullName evidence="2">Uncharacterized protein</fullName>
    </submittedName>
</protein>
<keyword evidence="3" id="KW-1185">Reference proteome</keyword>
<dbReference type="Proteomes" id="UP000001025">
    <property type="component" value="Chromosome"/>
</dbReference>
<feature type="compositionally biased region" description="Polar residues" evidence="1">
    <location>
        <begin position="45"/>
        <end position="56"/>
    </location>
</feature>
<feature type="compositionally biased region" description="Polar residues" evidence="1">
    <location>
        <begin position="87"/>
        <end position="119"/>
    </location>
</feature>
<accession>Q7UMM3</accession>
<name>Q7UMM3_RHOBA</name>
<dbReference type="EMBL" id="BX294148">
    <property type="protein sequence ID" value="CAD75893.1"/>
    <property type="molecule type" value="Genomic_DNA"/>
</dbReference>
<dbReference type="STRING" id="243090.RB8739"/>
<dbReference type="InParanoid" id="Q7UMM3"/>
<dbReference type="HOGENOM" id="CLU_2059547_0_0_0"/>
<feature type="compositionally biased region" description="Polar residues" evidence="1">
    <location>
        <begin position="9"/>
        <end position="38"/>
    </location>
</feature>
<evidence type="ECO:0000313" key="3">
    <source>
        <dbReference type="Proteomes" id="UP000001025"/>
    </source>
</evidence>
<dbReference type="EnsemblBacteria" id="CAD75893">
    <property type="protein sequence ID" value="CAD75893"/>
    <property type="gene ID" value="RB8739"/>
</dbReference>
<evidence type="ECO:0000256" key="1">
    <source>
        <dbReference type="SAM" id="MobiDB-lite"/>
    </source>
</evidence>
<feature type="region of interest" description="Disordered" evidence="1">
    <location>
        <begin position="1"/>
        <end position="119"/>
    </location>
</feature>
<sequence length="119" mass="13326">MPVKRGSERTSQNDFPQLTAKTRPSHGNPQSPHPSGTRSRLRPLSRQNTLQRTNHPQAHHLAPTENPATGCNRWRSGRRRASVGYRSPSTFQFQPPHSTRPTMNPPSTSAKPHSIPQQP</sequence>
<proteinExistence type="predicted"/>
<evidence type="ECO:0000313" key="2">
    <source>
        <dbReference type="EMBL" id="CAD75893.1"/>
    </source>
</evidence>
<dbReference type="AlphaFoldDB" id="Q7UMM3"/>
<organism evidence="2 3">
    <name type="scientific">Rhodopirellula baltica (strain DSM 10527 / NCIMB 13988 / SH1)</name>
    <dbReference type="NCBI Taxonomy" id="243090"/>
    <lineage>
        <taxon>Bacteria</taxon>
        <taxon>Pseudomonadati</taxon>
        <taxon>Planctomycetota</taxon>
        <taxon>Planctomycetia</taxon>
        <taxon>Pirellulales</taxon>
        <taxon>Pirellulaceae</taxon>
        <taxon>Rhodopirellula</taxon>
    </lineage>
</organism>
<reference evidence="2 3" key="1">
    <citation type="journal article" date="2003" name="Proc. Natl. Acad. Sci. U.S.A.">
        <title>Complete genome sequence of the marine planctomycete Pirellula sp. strain 1.</title>
        <authorList>
            <person name="Gloeckner F.O."/>
            <person name="Kube M."/>
            <person name="Bauer M."/>
            <person name="Teeling H."/>
            <person name="Lombardot T."/>
            <person name="Ludwig W."/>
            <person name="Gade D."/>
            <person name="Beck A."/>
            <person name="Borzym K."/>
            <person name="Heitmann K."/>
            <person name="Rabus R."/>
            <person name="Schlesner H."/>
            <person name="Amann R."/>
            <person name="Reinhardt R."/>
        </authorList>
    </citation>
    <scope>NUCLEOTIDE SEQUENCE [LARGE SCALE GENOMIC DNA]</scope>
    <source>
        <strain evidence="3">DSM 10527 / NCIMB 13988 / SH1</strain>
    </source>
</reference>